<protein>
    <submittedName>
        <fullName evidence="2">Superoxide reductase</fullName>
        <ecNumber evidence="2">1.15.1.2</ecNumber>
    </submittedName>
</protein>
<dbReference type="Gene3D" id="2.60.40.730">
    <property type="entry name" value="SOR catalytic domain"/>
    <property type="match status" value="1"/>
</dbReference>
<dbReference type="STRING" id="1408416.GCA_000702765_00693"/>
<dbReference type="AlphaFoldDB" id="A0A449BI43"/>
<dbReference type="GO" id="GO:0050605">
    <property type="term" value="F:superoxide reductase activity"/>
    <property type="evidence" value="ECO:0007669"/>
    <property type="project" value="UniProtKB-EC"/>
</dbReference>
<evidence type="ECO:0000313" key="2">
    <source>
        <dbReference type="EMBL" id="VEU82131.1"/>
    </source>
</evidence>
<dbReference type="Proteomes" id="UP000290909">
    <property type="component" value="Chromosome"/>
</dbReference>
<evidence type="ECO:0000313" key="3">
    <source>
        <dbReference type="Proteomes" id="UP000290909"/>
    </source>
</evidence>
<proteinExistence type="predicted"/>
<evidence type="ECO:0000259" key="1">
    <source>
        <dbReference type="Pfam" id="PF01880"/>
    </source>
</evidence>
<name>A0A449BI43_9MOLU</name>
<dbReference type="SUPFAM" id="SSF49367">
    <property type="entry name" value="Superoxide reductase-like"/>
    <property type="match status" value="1"/>
</dbReference>
<reference evidence="2 3" key="1">
    <citation type="submission" date="2019-01" db="EMBL/GenBank/DDBJ databases">
        <authorList>
            <consortium name="Pathogen Informatics"/>
        </authorList>
    </citation>
    <scope>NUCLEOTIDE SEQUENCE [LARGE SCALE GENOMIC DNA]</scope>
    <source>
        <strain evidence="2 3">NCTC10172</strain>
    </source>
</reference>
<dbReference type="EC" id="1.15.1.2" evidence="2"/>
<dbReference type="Pfam" id="PF01880">
    <property type="entry name" value="Desulfoferrodox"/>
    <property type="match status" value="1"/>
</dbReference>
<dbReference type="InterPro" id="IPR002742">
    <property type="entry name" value="Desulfoferrodoxin_Fe-bd_dom"/>
</dbReference>
<feature type="domain" description="Desulfoferrodoxin ferrous iron-binding" evidence="1">
    <location>
        <begin position="42"/>
        <end position="117"/>
    </location>
</feature>
<gene>
    <name evidence="2" type="primary">dfx</name>
    <name evidence="2" type="ORF">NCTC10172_00138</name>
</gene>
<dbReference type="InterPro" id="IPR036073">
    <property type="entry name" value="Desulfoferrodoxin_Fe-bd_dom_sf"/>
</dbReference>
<accession>A0A449BI43</accession>
<dbReference type="KEGG" id="ahk:NCTC10172_00138"/>
<organism evidence="2 3">
    <name type="scientific">Acholeplasma hippikon</name>
    <dbReference type="NCBI Taxonomy" id="264636"/>
    <lineage>
        <taxon>Bacteria</taxon>
        <taxon>Bacillati</taxon>
        <taxon>Mycoplasmatota</taxon>
        <taxon>Mollicutes</taxon>
        <taxon>Acholeplasmatales</taxon>
        <taxon>Acholeplasmataceae</taxon>
        <taxon>Acholeplasma</taxon>
    </lineage>
</organism>
<keyword evidence="2" id="KW-0560">Oxidoreductase</keyword>
<dbReference type="GO" id="GO:0005506">
    <property type="term" value="F:iron ion binding"/>
    <property type="evidence" value="ECO:0007669"/>
    <property type="project" value="InterPro"/>
</dbReference>
<dbReference type="RefSeq" id="WP_051658995.1">
    <property type="nucleotide sequence ID" value="NZ_LR215050.1"/>
</dbReference>
<sequence>MKIFECESCNDVWIKLQVAETMNCCQNELHQVKENMDPEVIETHTPIIKKMGDFIYVEVNKEHPMLDVHHLELIIIETNHGVHVKKLFSQNLIKAQFILTEGEVIINIYVYCNVHHLIKITDINLS</sequence>
<dbReference type="EMBL" id="LR215050">
    <property type="protein sequence ID" value="VEU82131.1"/>
    <property type="molecule type" value="Genomic_DNA"/>
</dbReference>
<keyword evidence="3" id="KW-1185">Reference proteome</keyword>